<evidence type="ECO:0000313" key="2">
    <source>
        <dbReference type="Proteomes" id="UP000580839"/>
    </source>
</evidence>
<proteinExistence type="predicted"/>
<evidence type="ECO:0000313" key="1">
    <source>
        <dbReference type="EMBL" id="NOT32739.1"/>
    </source>
</evidence>
<accession>A0A849SU46</accession>
<sequence length="229" mass="25532">MQEVVRPRVADVASTFESDLRGLATTGMATGFVEHLLNAVPEPEGWEVGEALAECALRQDSGRKVHWPWNTVRDRRTPRASLPGSDLVGFYGEGDSVLLLFGEVKTSSDANTPPNVMYGGSGMAWQLEQSATRLDIQHALLKWLHSRCQSEPYRDLYEKAVGRYLKSEGKELLLVGILIRDTAPSEFDLKSRGQALSKKLSKPTRIELIAWYLPIPIAEWPKLLKEEAS</sequence>
<gene>
    <name evidence="1" type="ORF">HOP12_01075</name>
</gene>
<dbReference type="AlphaFoldDB" id="A0A849SU46"/>
<reference evidence="1 2" key="1">
    <citation type="submission" date="2020-04" db="EMBL/GenBank/DDBJ databases">
        <title>Metagenomic profiling of ammonia- and methane-oxidizing microorganisms in a Dutch drinking water treatment plant.</title>
        <authorList>
            <person name="Poghosyan L."/>
            <person name="Leucker S."/>
        </authorList>
    </citation>
    <scope>NUCLEOTIDE SEQUENCE [LARGE SCALE GENOMIC DNA]</scope>
    <source>
        <strain evidence="1">S-RSF-IL-03</strain>
    </source>
</reference>
<protein>
    <submittedName>
        <fullName evidence="1">Uncharacterized protein</fullName>
    </submittedName>
</protein>
<dbReference type="EMBL" id="JABFRW010000010">
    <property type="protein sequence ID" value="NOT32739.1"/>
    <property type="molecule type" value="Genomic_DNA"/>
</dbReference>
<dbReference type="Proteomes" id="UP000580839">
    <property type="component" value="Unassembled WGS sequence"/>
</dbReference>
<comment type="caution">
    <text evidence="1">The sequence shown here is derived from an EMBL/GenBank/DDBJ whole genome shotgun (WGS) entry which is preliminary data.</text>
</comment>
<organism evidence="1 2">
    <name type="scientific">Eiseniibacteriota bacterium</name>
    <dbReference type="NCBI Taxonomy" id="2212470"/>
    <lineage>
        <taxon>Bacteria</taxon>
        <taxon>Candidatus Eiseniibacteriota</taxon>
    </lineage>
</organism>
<name>A0A849SU46_UNCEI</name>